<protein>
    <submittedName>
        <fullName evidence="1">6-phosphofructokinase</fullName>
        <ecNumber evidence="1">2.7.1.11</ecNumber>
    </submittedName>
</protein>
<organism evidence="1 2">
    <name type="scientific">Photobacterium aphoticum</name>
    <dbReference type="NCBI Taxonomy" id="754436"/>
    <lineage>
        <taxon>Bacteria</taxon>
        <taxon>Pseudomonadati</taxon>
        <taxon>Pseudomonadota</taxon>
        <taxon>Gammaproteobacteria</taxon>
        <taxon>Vibrionales</taxon>
        <taxon>Vibrionaceae</taxon>
        <taxon>Photobacterium</taxon>
    </lineage>
</organism>
<dbReference type="SUPFAM" id="SSF53784">
    <property type="entry name" value="Phosphofructokinase"/>
    <property type="match status" value="1"/>
</dbReference>
<keyword evidence="1" id="KW-0808">Transferase</keyword>
<dbReference type="eggNOG" id="COG0205">
    <property type="taxonomic scope" value="Bacteria"/>
</dbReference>
<dbReference type="EMBL" id="BBMN01000008">
    <property type="protein sequence ID" value="GAL05799.1"/>
    <property type="molecule type" value="Genomic_DNA"/>
</dbReference>
<dbReference type="STRING" id="754436.JCM19237_4872"/>
<accession>A0A090QVB4</accession>
<dbReference type="Gene3D" id="3.40.50.460">
    <property type="entry name" value="Phosphofructokinase domain"/>
    <property type="match status" value="1"/>
</dbReference>
<dbReference type="Proteomes" id="UP000029227">
    <property type="component" value="Unassembled WGS sequence"/>
</dbReference>
<dbReference type="InterPro" id="IPR035966">
    <property type="entry name" value="PKF_sf"/>
</dbReference>
<evidence type="ECO:0000313" key="2">
    <source>
        <dbReference type="Proteomes" id="UP000029227"/>
    </source>
</evidence>
<gene>
    <name evidence="1" type="ORF">JCM19237_4872</name>
</gene>
<dbReference type="GO" id="GO:0003872">
    <property type="term" value="F:6-phosphofructokinase activity"/>
    <property type="evidence" value="ECO:0007669"/>
    <property type="project" value="UniProtKB-EC"/>
</dbReference>
<dbReference type="EC" id="2.7.1.11" evidence="1"/>
<evidence type="ECO:0000313" key="1">
    <source>
        <dbReference type="EMBL" id="GAL05799.1"/>
    </source>
</evidence>
<comment type="caution">
    <text evidence="1">The sequence shown here is derived from an EMBL/GenBank/DDBJ whole genome shotgun (WGS) entry which is preliminary data.</text>
</comment>
<proteinExistence type="predicted"/>
<reference evidence="1 2" key="1">
    <citation type="journal article" date="2014" name="Genome Announc.">
        <title>Draft Genome Sequences of Two Vibrionaceae Species, Vibrio ponticus C121 and Photobacterium aphoticum C119, Isolated as Coral Reef Microbiota.</title>
        <authorList>
            <person name="Al-saari N."/>
            <person name="Meirelles P.M."/>
            <person name="Mino S."/>
            <person name="Suda W."/>
            <person name="Oshima K."/>
            <person name="Hattori M."/>
            <person name="Ohkuma M."/>
            <person name="Thompson F.L."/>
            <person name="Gomez-Gil B."/>
            <person name="Sawabe T."/>
            <person name="Sawabe T."/>
        </authorList>
    </citation>
    <scope>NUCLEOTIDE SEQUENCE [LARGE SCALE GENOMIC DNA]</scope>
    <source>
        <strain evidence="1 2">JCM 19237</strain>
    </source>
</reference>
<keyword evidence="1" id="KW-0418">Kinase</keyword>
<dbReference type="AlphaFoldDB" id="A0A090QVB4"/>
<name>A0A090QVB4_9GAMM</name>
<sequence length="48" mass="5216">MSAIAGGCEYIITPETGLNKENLLEKIKEGIDKGKKHAIIAITELMTE</sequence>